<name>A0AAV9MY22_9EURO</name>
<feature type="compositionally biased region" description="Basic residues" evidence="1">
    <location>
        <begin position="33"/>
        <end position="51"/>
    </location>
</feature>
<dbReference type="PANTHER" id="PTHR37540:SF10">
    <property type="entry name" value="SIGMA-70 REGION 2 FAMILY PROTEIN"/>
    <property type="match status" value="1"/>
</dbReference>
<proteinExistence type="predicted"/>
<comment type="caution">
    <text evidence="2">The sequence shown here is derived from an EMBL/GenBank/DDBJ whole genome shotgun (WGS) entry which is preliminary data.</text>
</comment>
<feature type="region of interest" description="Disordered" evidence="1">
    <location>
        <begin position="28"/>
        <end position="63"/>
    </location>
</feature>
<organism evidence="2 3">
    <name type="scientific">Exophiala bonariae</name>
    <dbReference type="NCBI Taxonomy" id="1690606"/>
    <lineage>
        <taxon>Eukaryota</taxon>
        <taxon>Fungi</taxon>
        <taxon>Dikarya</taxon>
        <taxon>Ascomycota</taxon>
        <taxon>Pezizomycotina</taxon>
        <taxon>Eurotiomycetes</taxon>
        <taxon>Chaetothyriomycetidae</taxon>
        <taxon>Chaetothyriales</taxon>
        <taxon>Herpotrichiellaceae</taxon>
        <taxon>Exophiala</taxon>
    </lineage>
</organism>
<dbReference type="RefSeq" id="XP_064700874.1">
    <property type="nucleotide sequence ID" value="XM_064852888.1"/>
</dbReference>
<evidence type="ECO:0000256" key="1">
    <source>
        <dbReference type="SAM" id="MobiDB-lite"/>
    </source>
</evidence>
<accession>A0AAV9MY22</accession>
<dbReference type="EMBL" id="JAVRRD010000038">
    <property type="protein sequence ID" value="KAK5045242.1"/>
    <property type="molecule type" value="Genomic_DNA"/>
</dbReference>
<sequence length="536" mass="61093">MPEIRSEPLPATSSIPFTQQFAFVDGLNSHQGPARKKTRSFVTKQHYRKKRLDMGKKGTGDVRQPSETEILDFRSPVRGQAFVWDSNDEQRRSERSLDSGLFKRLGEGRVDPFDSYPIPATRDVHELVDHYSFVIPSLVHKHWSRAVRRPRSCWDLLKLYRSDEVPFLGMLHHAAHHLARLRGLDMTVQSIEFKQRSLVAVNKSLRRKNGPCNNSILLGVGLLANAERLWGDRDVARLHWGALKRLLIERGGFSALKGEPILHTKIVWSFIALSWPAQDGNPAYANEFTQVLDRPYEISSISSSGFEQSCEELIEFLKLRKMQVLKNLPSTAQQQGRYRACRWRTTTFKDGTSIFAALKQGETGYESPDKRRAVEHCRMACLIYLNLIIAEYGDLSEATEDYLRGLRQISDDENDDSSLTAEHLLWTLLSLSQDGGHYERVGKLCRLTGVLKNLGHEIWMEIGQALRIFLQFPEDNKGLTDILIGWARHPQEFSRLVTRACTKQQTGHDLGENKAIVYSASCSEDCQICPLKPDSY</sequence>
<keyword evidence="3" id="KW-1185">Reference proteome</keyword>
<feature type="compositionally biased region" description="Basic and acidic residues" evidence="1">
    <location>
        <begin position="52"/>
        <end position="63"/>
    </location>
</feature>
<protein>
    <recommendedName>
        <fullName evidence="4">Transcription factor domain-containing protein</fullName>
    </recommendedName>
</protein>
<evidence type="ECO:0000313" key="3">
    <source>
        <dbReference type="Proteomes" id="UP001358417"/>
    </source>
</evidence>
<reference evidence="2 3" key="1">
    <citation type="submission" date="2023-08" db="EMBL/GenBank/DDBJ databases">
        <title>Black Yeasts Isolated from many extreme environments.</title>
        <authorList>
            <person name="Coleine C."/>
            <person name="Stajich J.E."/>
            <person name="Selbmann L."/>
        </authorList>
    </citation>
    <scope>NUCLEOTIDE SEQUENCE [LARGE SCALE GENOMIC DNA]</scope>
    <source>
        <strain evidence="2 3">CCFEE 5792</strain>
    </source>
</reference>
<dbReference type="Proteomes" id="UP001358417">
    <property type="component" value="Unassembled WGS sequence"/>
</dbReference>
<gene>
    <name evidence="2" type="ORF">LTR84_009348</name>
</gene>
<dbReference type="GeneID" id="89977507"/>
<evidence type="ECO:0008006" key="4">
    <source>
        <dbReference type="Google" id="ProtNLM"/>
    </source>
</evidence>
<evidence type="ECO:0000313" key="2">
    <source>
        <dbReference type="EMBL" id="KAK5045242.1"/>
    </source>
</evidence>
<dbReference type="PANTHER" id="PTHR37540">
    <property type="entry name" value="TRANSCRIPTION FACTOR (ACR-2), PUTATIVE-RELATED-RELATED"/>
    <property type="match status" value="1"/>
</dbReference>
<dbReference type="AlphaFoldDB" id="A0AAV9MY22"/>